<organism evidence="2 3">
    <name type="scientific">Armillaria gallica</name>
    <name type="common">Bulbous honey fungus</name>
    <name type="synonym">Armillaria bulbosa</name>
    <dbReference type="NCBI Taxonomy" id="47427"/>
    <lineage>
        <taxon>Eukaryota</taxon>
        <taxon>Fungi</taxon>
        <taxon>Dikarya</taxon>
        <taxon>Basidiomycota</taxon>
        <taxon>Agaricomycotina</taxon>
        <taxon>Agaricomycetes</taxon>
        <taxon>Agaricomycetidae</taxon>
        <taxon>Agaricales</taxon>
        <taxon>Marasmiineae</taxon>
        <taxon>Physalacriaceae</taxon>
        <taxon>Armillaria</taxon>
    </lineage>
</organism>
<feature type="region of interest" description="Disordered" evidence="1">
    <location>
        <begin position="83"/>
        <end position="125"/>
    </location>
</feature>
<dbReference type="STRING" id="47427.A0A2H3EB20"/>
<keyword evidence="3" id="KW-1185">Reference proteome</keyword>
<evidence type="ECO:0000313" key="3">
    <source>
        <dbReference type="Proteomes" id="UP000217790"/>
    </source>
</evidence>
<gene>
    <name evidence="2" type="ORF">ARMGADRAFT_1005083</name>
</gene>
<reference evidence="3" key="1">
    <citation type="journal article" date="2017" name="Nat. Ecol. Evol.">
        <title>Genome expansion and lineage-specific genetic innovations in the forest pathogenic fungi Armillaria.</title>
        <authorList>
            <person name="Sipos G."/>
            <person name="Prasanna A.N."/>
            <person name="Walter M.C."/>
            <person name="O'Connor E."/>
            <person name="Balint B."/>
            <person name="Krizsan K."/>
            <person name="Kiss B."/>
            <person name="Hess J."/>
            <person name="Varga T."/>
            <person name="Slot J."/>
            <person name="Riley R."/>
            <person name="Boka B."/>
            <person name="Rigling D."/>
            <person name="Barry K."/>
            <person name="Lee J."/>
            <person name="Mihaltcheva S."/>
            <person name="LaButti K."/>
            <person name="Lipzen A."/>
            <person name="Waldron R."/>
            <person name="Moloney N.M."/>
            <person name="Sperisen C."/>
            <person name="Kredics L."/>
            <person name="Vagvoelgyi C."/>
            <person name="Patrignani A."/>
            <person name="Fitzpatrick D."/>
            <person name="Nagy I."/>
            <person name="Doyle S."/>
            <person name="Anderson J.B."/>
            <person name="Grigoriev I.V."/>
            <person name="Gueldener U."/>
            <person name="Muensterkoetter M."/>
            <person name="Nagy L.G."/>
        </authorList>
    </citation>
    <scope>NUCLEOTIDE SEQUENCE [LARGE SCALE GENOMIC DNA]</scope>
    <source>
        <strain evidence="3">Ar21-2</strain>
    </source>
</reference>
<proteinExistence type="predicted"/>
<dbReference type="Proteomes" id="UP000217790">
    <property type="component" value="Unassembled WGS sequence"/>
</dbReference>
<dbReference type="AlphaFoldDB" id="A0A2H3EB20"/>
<accession>A0A2H3EB20</accession>
<evidence type="ECO:0000256" key="1">
    <source>
        <dbReference type="SAM" id="MobiDB-lite"/>
    </source>
</evidence>
<evidence type="ECO:0000313" key="2">
    <source>
        <dbReference type="EMBL" id="PBL04606.1"/>
    </source>
</evidence>
<evidence type="ECO:0008006" key="4">
    <source>
        <dbReference type="Google" id="ProtNLM"/>
    </source>
</evidence>
<dbReference type="EMBL" id="KZ293644">
    <property type="protein sequence ID" value="PBL04606.1"/>
    <property type="molecule type" value="Genomic_DNA"/>
</dbReference>
<dbReference type="InParanoid" id="A0A2H3EB20"/>
<sequence>MLAGIETMMCHRNILQGVHFTWITDHKGLIHLMNQKNLVKRTSSQTCCLAFTLMMLLELFALTQSSPVFTGVEASAARITRSRGLPKRSNADTGRPETSTEFEEGGNTGHKGSDHSETGGSSNVDISHASRYHLSNLLLRTQLHQNKTRACLYTQEVQKRAKSRPRKSLRT</sequence>
<protein>
    <recommendedName>
        <fullName evidence="4">Reverse transcriptase RNase H-like domain-containing protein</fullName>
    </recommendedName>
</protein>
<name>A0A2H3EB20_ARMGA</name>